<protein>
    <recommendedName>
        <fullName evidence="3">DUF2188 domain-containing protein</fullName>
    </recommendedName>
</protein>
<sequence length="85" mass="9082">MSQPSQPVAGDSPVSLARFHVMPQDGLWRVVRVGALFKGPYQTRDEAIHAARIMALLTEPAQILVHDPAGGEEIETCHGAQGPGL</sequence>
<dbReference type="AlphaFoldDB" id="A0A917SF83"/>
<organism evidence="1 2">
    <name type="scientific">Microlunatus endophyticus</name>
    <dbReference type="NCBI Taxonomy" id="1716077"/>
    <lineage>
        <taxon>Bacteria</taxon>
        <taxon>Bacillati</taxon>
        <taxon>Actinomycetota</taxon>
        <taxon>Actinomycetes</taxon>
        <taxon>Propionibacteriales</taxon>
        <taxon>Propionibacteriaceae</taxon>
        <taxon>Microlunatus</taxon>
    </lineage>
</organism>
<proteinExistence type="predicted"/>
<evidence type="ECO:0008006" key="3">
    <source>
        <dbReference type="Google" id="ProtNLM"/>
    </source>
</evidence>
<dbReference type="Pfam" id="PF09954">
    <property type="entry name" value="DUF2188"/>
    <property type="match status" value="1"/>
</dbReference>
<reference evidence="1" key="2">
    <citation type="submission" date="2020-09" db="EMBL/GenBank/DDBJ databases">
        <authorList>
            <person name="Sun Q."/>
            <person name="Zhou Y."/>
        </authorList>
    </citation>
    <scope>NUCLEOTIDE SEQUENCE</scope>
    <source>
        <strain evidence="1">CGMCC 4.7306</strain>
    </source>
</reference>
<accession>A0A917SF83</accession>
<evidence type="ECO:0000313" key="1">
    <source>
        <dbReference type="EMBL" id="GGL72873.1"/>
    </source>
</evidence>
<reference evidence="1" key="1">
    <citation type="journal article" date="2014" name="Int. J. Syst. Evol. Microbiol.">
        <title>Complete genome sequence of Corynebacterium casei LMG S-19264T (=DSM 44701T), isolated from a smear-ripened cheese.</title>
        <authorList>
            <consortium name="US DOE Joint Genome Institute (JGI-PGF)"/>
            <person name="Walter F."/>
            <person name="Albersmeier A."/>
            <person name="Kalinowski J."/>
            <person name="Ruckert C."/>
        </authorList>
    </citation>
    <scope>NUCLEOTIDE SEQUENCE</scope>
    <source>
        <strain evidence="1">CGMCC 4.7306</strain>
    </source>
</reference>
<comment type="caution">
    <text evidence="1">The sequence shown here is derived from an EMBL/GenBank/DDBJ whole genome shotgun (WGS) entry which is preliminary data.</text>
</comment>
<name>A0A917SF83_9ACTN</name>
<dbReference type="EMBL" id="BMMZ01000009">
    <property type="protein sequence ID" value="GGL72873.1"/>
    <property type="molecule type" value="Genomic_DNA"/>
</dbReference>
<evidence type="ECO:0000313" key="2">
    <source>
        <dbReference type="Proteomes" id="UP000613840"/>
    </source>
</evidence>
<dbReference type="Proteomes" id="UP000613840">
    <property type="component" value="Unassembled WGS sequence"/>
</dbReference>
<dbReference type="InterPro" id="IPR018691">
    <property type="entry name" value="DUF2188"/>
</dbReference>
<gene>
    <name evidence="1" type="ORF">GCM10011575_33950</name>
</gene>
<keyword evidence="2" id="KW-1185">Reference proteome</keyword>